<feature type="signal peptide" evidence="1">
    <location>
        <begin position="1"/>
        <end position="22"/>
    </location>
</feature>
<reference evidence="2" key="1">
    <citation type="journal article" date="2014" name="Int. J. Syst. Evol. Microbiol.">
        <title>Complete genome sequence of Corynebacterium casei LMG S-19264T (=DSM 44701T), isolated from a smear-ripened cheese.</title>
        <authorList>
            <consortium name="US DOE Joint Genome Institute (JGI-PGF)"/>
            <person name="Walter F."/>
            <person name="Albersmeier A."/>
            <person name="Kalinowski J."/>
            <person name="Ruckert C."/>
        </authorList>
    </citation>
    <scope>NUCLEOTIDE SEQUENCE</scope>
    <source>
        <strain evidence="2">CGMCC 1.12924</strain>
    </source>
</reference>
<accession>A0A8J2YAI5</accession>
<sequence length="357" mass="41020">MKLNILLLLSILTLLTSCNGQTASKQKNNEQLKEQLVKGDTVQALGSSVMVVYQDKKNNYWFGSWKTGVYRYDPSASLKTGGKTLVNYTADQGLPNRIDEIKEDQSGNIYFTSCSPNSTIVKFDGHTFTTLSPVAGNDWQLKSNDVWFRHSFQSEKVYRYDGSTLHELQLPKPPNLPNPFEIYTIYKDKKGNIWFGTNPVGVCRYDGKSFEWITEEDVTEFRNEGANGVRSIAEDKNGDFWFNTEYRYRVYDSATLDNNQFYTRHQSIGGLDGKKDSNLDEYLSTVRDDNNNLWFVTYRDGVWKYDGTNVTHYPVQYNSTDITLFSIYKDNHGALWLGTHENGAFKFNGTIFEKFIL</sequence>
<dbReference type="EMBL" id="BMGK01000006">
    <property type="protein sequence ID" value="GGD93738.1"/>
    <property type="molecule type" value="Genomic_DNA"/>
</dbReference>
<evidence type="ECO:0000313" key="3">
    <source>
        <dbReference type="Proteomes" id="UP000652231"/>
    </source>
</evidence>
<dbReference type="Proteomes" id="UP000652231">
    <property type="component" value="Unassembled WGS sequence"/>
</dbReference>
<keyword evidence="3" id="KW-1185">Reference proteome</keyword>
<protein>
    <recommendedName>
        <fullName evidence="4">Two component regulator propeller</fullName>
    </recommendedName>
</protein>
<gene>
    <name evidence="2" type="ORF">GCM10011312_16840</name>
</gene>
<dbReference type="InterPro" id="IPR011110">
    <property type="entry name" value="Reg_prop"/>
</dbReference>
<evidence type="ECO:0000256" key="1">
    <source>
        <dbReference type="SAM" id="SignalP"/>
    </source>
</evidence>
<reference evidence="2" key="2">
    <citation type="submission" date="2020-09" db="EMBL/GenBank/DDBJ databases">
        <authorList>
            <person name="Sun Q."/>
            <person name="Zhou Y."/>
        </authorList>
    </citation>
    <scope>NUCLEOTIDE SEQUENCE</scope>
    <source>
        <strain evidence="2">CGMCC 1.12924</strain>
    </source>
</reference>
<keyword evidence="1" id="KW-0732">Signal</keyword>
<feature type="chain" id="PRO_5035298520" description="Two component regulator propeller" evidence="1">
    <location>
        <begin position="23"/>
        <end position="357"/>
    </location>
</feature>
<dbReference type="Gene3D" id="2.130.10.10">
    <property type="entry name" value="YVTN repeat-like/Quinoprotein amine dehydrogenase"/>
    <property type="match status" value="3"/>
</dbReference>
<dbReference type="AlphaFoldDB" id="A0A8J2YAI5"/>
<evidence type="ECO:0000313" key="2">
    <source>
        <dbReference type="EMBL" id="GGD93738.1"/>
    </source>
</evidence>
<dbReference type="PROSITE" id="PS51257">
    <property type="entry name" value="PROKAR_LIPOPROTEIN"/>
    <property type="match status" value="1"/>
</dbReference>
<name>A0A8J2YAI5_9FLAO</name>
<dbReference type="Pfam" id="PF07494">
    <property type="entry name" value="Reg_prop"/>
    <property type="match status" value="3"/>
</dbReference>
<dbReference type="InterPro" id="IPR015943">
    <property type="entry name" value="WD40/YVTN_repeat-like_dom_sf"/>
</dbReference>
<organism evidence="2 3">
    <name type="scientific">Planktosalinus lacus</name>
    <dbReference type="NCBI Taxonomy" id="1526573"/>
    <lineage>
        <taxon>Bacteria</taxon>
        <taxon>Pseudomonadati</taxon>
        <taxon>Bacteroidota</taxon>
        <taxon>Flavobacteriia</taxon>
        <taxon>Flavobacteriales</taxon>
        <taxon>Flavobacteriaceae</taxon>
        <taxon>Planktosalinus</taxon>
    </lineage>
</organism>
<proteinExistence type="predicted"/>
<comment type="caution">
    <text evidence="2">The sequence shown here is derived from an EMBL/GenBank/DDBJ whole genome shotgun (WGS) entry which is preliminary data.</text>
</comment>
<dbReference type="RefSeq" id="WP_188441501.1">
    <property type="nucleotide sequence ID" value="NZ_BMGK01000006.1"/>
</dbReference>
<evidence type="ECO:0008006" key="4">
    <source>
        <dbReference type="Google" id="ProtNLM"/>
    </source>
</evidence>
<dbReference type="SUPFAM" id="SSF63829">
    <property type="entry name" value="Calcium-dependent phosphotriesterase"/>
    <property type="match status" value="1"/>
</dbReference>